<sequence length="198" mass="22631">MVSYKQERDVIMQWATQMEENPAVTLLSTRNLDKLPSLTAYLTASPKFGIWAPQASIGFMKQWLTITSNDKQVRLNSPIPTASLNNSFSLPKGFLLTLDANFQGKGNQQNVELTDHQFVVNLGVTKSFFDDRLSVVLKGHDLFHGRTMDIKAYNDRLNIYQFSRWDTRELELTVRYKFNTAKNRYKGTGAGQGEINRM</sequence>
<proteinExistence type="predicted"/>
<organism evidence="2">
    <name type="scientific">bioreactor metagenome</name>
    <dbReference type="NCBI Taxonomy" id="1076179"/>
    <lineage>
        <taxon>unclassified sequences</taxon>
        <taxon>metagenomes</taxon>
        <taxon>ecological metagenomes</taxon>
    </lineage>
</organism>
<dbReference type="InterPro" id="IPR041700">
    <property type="entry name" value="OMP_b-brl_3"/>
</dbReference>
<evidence type="ECO:0000259" key="1">
    <source>
        <dbReference type="Pfam" id="PF14905"/>
    </source>
</evidence>
<gene>
    <name evidence="2" type="ORF">SDC9_143127</name>
</gene>
<accession>A0A645E333</accession>
<dbReference type="Pfam" id="PF14905">
    <property type="entry name" value="OMP_b-brl_3"/>
    <property type="match status" value="1"/>
</dbReference>
<protein>
    <recommendedName>
        <fullName evidence="1">Outer membrane protein beta-barrel domain-containing protein</fullName>
    </recommendedName>
</protein>
<reference evidence="2" key="1">
    <citation type="submission" date="2019-08" db="EMBL/GenBank/DDBJ databases">
        <authorList>
            <person name="Kucharzyk K."/>
            <person name="Murdoch R.W."/>
            <person name="Higgins S."/>
            <person name="Loffler F."/>
        </authorList>
    </citation>
    <scope>NUCLEOTIDE SEQUENCE</scope>
</reference>
<comment type="caution">
    <text evidence="2">The sequence shown here is derived from an EMBL/GenBank/DDBJ whole genome shotgun (WGS) entry which is preliminary data.</text>
</comment>
<feature type="domain" description="Outer membrane protein beta-barrel" evidence="1">
    <location>
        <begin position="2"/>
        <end position="176"/>
    </location>
</feature>
<dbReference type="EMBL" id="VSSQ01042396">
    <property type="protein sequence ID" value="MPM95971.1"/>
    <property type="molecule type" value="Genomic_DNA"/>
</dbReference>
<name>A0A645E333_9ZZZZ</name>
<evidence type="ECO:0000313" key="2">
    <source>
        <dbReference type="EMBL" id="MPM95971.1"/>
    </source>
</evidence>
<dbReference type="SUPFAM" id="SSF56935">
    <property type="entry name" value="Porins"/>
    <property type="match status" value="1"/>
</dbReference>
<dbReference type="AlphaFoldDB" id="A0A645E333"/>